<protein>
    <submittedName>
        <fullName evidence="2">Uncharacterized protein</fullName>
    </submittedName>
</protein>
<accession>A0A5M8Q3Z2</accession>
<feature type="compositionally biased region" description="Polar residues" evidence="1">
    <location>
        <begin position="170"/>
        <end position="182"/>
    </location>
</feature>
<feature type="compositionally biased region" description="Polar residues" evidence="1">
    <location>
        <begin position="26"/>
        <end position="46"/>
    </location>
</feature>
<evidence type="ECO:0000313" key="2">
    <source>
        <dbReference type="EMBL" id="KAA6415731.1"/>
    </source>
</evidence>
<feature type="region of interest" description="Disordered" evidence="1">
    <location>
        <begin position="131"/>
        <end position="213"/>
    </location>
</feature>
<dbReference type="Proteomes" id="UP000324767">
    <property type="component" value="Unassembled WGS sequence"/>
</dbReference>
<evidence type="ECO:0000313" key="3">
    <source>
        <dbReference type="Proteomes" id="UP000324767"/>
    </source>
</evidence>
<dbReference type="AlphaFoldDB" id="A0A5M8Q3Z2"/>
<organism evidence="2 3">
    <name type="scientific">Lasallia pustulata</name>
    <dbReference type="NCBI Taxonomy" id="136370"/>
    <lineage>
        <taxon>Eukaryota</taxon>
        <taxon>Fungi</taxon>
        <taxon>Dikarya</taxon>
        <taxon>Ascomycota</taxon>
        <taxon>Pezizomycotina</taxon>
        <taxon>Lecanoromycetes</taxon>
        <taxon>OSLEUM clade</taxon>
        <taxon>Umbilicariomycetidae</taxon>
        <taxon>Umbilicariales</taxon>
        <taxon>Umbilicariaceae</taxon>
        <taxon>Lasallia</taxon>
    </lineage>
</organism>
<feature type="compositionally biased region" description="Basic residues" evidence="1">
    <location>
        <begin position="131"/>
        <end position="141"/>
    </location>
</feature>
<feature type="compositionally biased region" description="Polar residues" evidence="1">
    <location>
        <begin position="1"/>
        <end position="16"/>
    </location>
</feature>
<sequence length="213" mass="23479">MMPTSQASSSMSQTDTKPARPKSARDTSAPTMSHSFKTSARSSTAPLQAEVANTALLAASTDTERPSLSIHDIPQYCCRVCEIESLPSTQSYDGPDDFHPLRFVGSEATEEWVRIHCAPMDIEQQVVRDRKLHQQLQHQRHPRQENEQVVQSTEPAPPLATTPRRRATNADPSPNARSQQPMTAGRGGFRVEQPQQQVTPDDEPHAPVSPSPP</sequence>
<gene>
    <name evidence="2" type="ORF">FRX48_00449</name>
</gene>
<reference evidence="2 3" key="1">
    <citation type="submission" date="2019-09" db="EMBL/GenBank/DDBJ databases">
        <title>The hologenome of the rock-dwelling lichen Lasallia pustulata.</title>
        <authorList>
            <person name="Greshake Tzovaras B."/>
            <person name="Segers F."/>
            <person name="Bicker A."/>
            <person name="Dal Grande F."/>
            <person name="Otte J."/>
            <person name="Hankeln T."/>
            <person name="Schmitt I."/>
            <person name="Ebersberger I."/>
        </authorList>
    </citation>
    <scope>NUCLEOTIDE SEQUENCE [LARGE SCALE GENOMIC DNA]</scope>
    <source>
        <strain evidence="2">A1-1</strain>
    </source>
</reference>
<name>A0A5M8Q3Z2_9LECA</name>
<comment type="caution">
    <text evidence="2">The sequence shown here is derived from an EMBL/GenBank/DDBJ whole genome shotgun (WGS) entry which is preliminary data.</text>
</comment>
<feature type="region of interest" description="Disordered" evidence="1">
    <location>
        <begin position="1"/>
        <end position="47"/>
    </location>
</feature>
<evidence type="ECO:0000256" key="1">
    <source>
        <dbReference type="SAM" id="MobiDB-lite"/>
    </source>
</evidence>
<dbReference type="EMBL" id="VXIT01000001">
    <property type="protein sequence ID" value="KAA6415731.1"/>
    <property type="molecule type" value="Genomic_DNA"/>
</dbReference>
<proteinExistence type="predicted"/>